<protein>
    <submittedName>
        <fullName evidence="2">Uncharacterized protein</fullName>
    </submittedName>
</protein>
<name>A0ABT2C520_9BURK</name>
<feature type="transmembrane region" description="Helical" evidence="1">
    <location>
        <begin position="30"/>
        <end position="52"/>
    </location>
</feature>
<evidence type="ECO:0000256" key="1">
    <source>
        <dbReference type="SAM" id="Phobius"/>
    </source>
</evidence>
<evidence type="ECO:0000313" key="3">
    <source>
        <dbReference type="Proteomes" id="UP001165263"/>
    </source>
</evidence>
<comment type="caution">
    <text evidence="2">The sequence shown here is derived from an EMBL/GenBank/DDBJ whole genome shotgun (WGS) entry which is preliminary data.</text>
</comment>
<evidence type="ECO:0000313" key="2">
    <source>
        <dbReference type="EMBL" id="MCS0631921.1"/>
    </source>
</evidence>
<dbReference type="RefSeq" id="WP_259450963.1">
    <property type="nucleotide sequence ID" value="NZ_CP119520.1"/>
</dbReference>
<dbReference type="EMBL" id="JANUHC010000008">
    <property type="protein sequence ID" value="MCS0631921.1"/>
    <property type="molecule type" value="Genomic_DNA"/>
</dbReference>
<accession>A0ABT2C520</accession>
<reference evidence="2" key="1">
    <citation type="submission" date="2022-08" db="EMBL/GenBank/DDBJ databases">
        <title>Reclassification of Massilia species as members of the genera Telluria, Duganella, Pseudoduganella, Mokoshia gen. nov. and Zemynaea gen. nov. using orthogonal and non-orthogonal genome-based approaches.</title>
        <authorList>
            <person name="Bowman J.P."/>
        </authorList>
    </citation>
    <scope>NUCLEOTIDE SEQUENCE</scope>
    <source>
        <strain evidence="2">LMG 11547</strain>
    </source>
</reference>
<keyword evidence="1" id="KW-0812">Transmembrane</keyword>
<dbReference type="Proteomes" id="UP001165263">
    <property type="component" value="Unassembled WGS sequence"/>
</dbReference>
<gene>
    <name evidence="2" type="ORF">NX786_21550</name>
</gene>
<organism evidence="2 3">
    <name type="scientific">Telluria mixta</name>
    <dbReference type="NCBI Taxonomy" id="34071"/>
    <lineage>
        <taxon>Bacteria</taxon>
        <taxon>Pseudomonadati</taxon>
        <taxon>Pseudomonadota</taxon>
        <taxon>Betaproteobacteria</taxon>
        <taxon>Burkholderiales</taxon>
        <taxon>Oxalobacteraceae</taxon>
        <taxon>Telluria group</taxon>
        <taxon>Telluria</taxon>
    </lineage>
</organism>
<proteinExistence type="predicted"/>
<keyword evidence="1" id="KW-1133">Transmembrane helix</keyword>
<keyword evidence="3" id="KW-1185">Reference proteome</keyword>
<keyword evidence="1" id="KW-0472">Membrane</keyword>
<sequence>MEDLKEPTAAAQAAATPVRPARPRRRWGRIVLYVLATVGVLALALVALAYYLNAKEARKRVAIDEAAVIDSVMGETYGKYSATKKGWLYVGDDDVTYLMRVVQQAKIPDGADGDELYFVASGNDVNGGTNAVYGVFYVHPDGKDGLSQENTQIRYPSTAPVRPEQVHFEALSDNLWGWVIKTRDDADPGYAVTTTNTVLAPHDGQIAVLAEFVAARDAMPAKSCEEAKAKWDAWDKAGEEGDFEIPLRCDKRRWTYRTATVNGNIPVPITVTAGGTLDGKPVEARSWKLMFDRKSFTYTIPDDLKEQ</sequence>